<proteinExistence type="inferred from homology"/>
<dbReference type="CDD" id="cd07061">
    <property type="entry name" value="HP_HAP_like"/>
    <property type="match status" value="1"/>
</dbReference>
<dbReference type="Proteomes" id="UP000594454">
    <property type="component" value="Chromosome 3"/>
</dbReference>
<organism evidence="4 5">
    <name type="scientific">Hermetia illucens</name>
    <name type="common">Black soldier fly</name>
    <dbReference type="NCBI Taxonomy" id="343691"/>
    <lineage>
        <taxon>Eukaryota</taxon>
        <taxon>Metazoa</taxon>
        <taxon>Ecdysozoa</taxon>
        <taxon>Arthropoda</taxon>
        <taxon>Hexapoda</taxon>
        <taxon>Insecta</taxon>
        <taxon>Pterygota</taxon>
        <taxon>Neoptera</taxon>
        <taxon>Endopterygota</taxon>
        <taxon>Diptera</taxon>
        <taxon>Brachycera</taxon>
        <taxon>Stratiomyomorpha</taxon>
        <taxon>Stratiomyidae</taxon>
        <taxon>Hermetiinae</taxon>
        <taxon>Hermetia</taxon>
    </lineage>
</organism>
<keyword evidence="3" id="KW-0732">Signal</keyword>
<feature type="signal peptide" evidence="3">
    <location>
        <begin position="1"/>
        <end position="27"/>
    </location>
</feature>
<reference evidence="4 5" key="1">
    <citation type="submission" date="2020-11" db="EMBL/GenBank/DDBJ databases">
        <authorList>
            <person name="Wallbank WR R."/>
            <person name="Pardo Diaz C."/>
            <person name="Kozak K."/>
            <person name="Martin S."/>
            <person name="Jiggins C."/>
            <person name="Moest M."/>
            <person name="Warren A I."/>
            <person name="Generalovic N T."/>
            <person name="Byers J.R.P. K."/>
            <person name="Montejo-Kovacevich G."/>
            <person name="Yen C E."/>
        </authorList>
    </citation>
    <scope>NUCLEOTIDE SEQUENCE [LARGE SCALE GENOMIC DNA]</scope>
</reference>
<dbReference type="InterPro" id="IPR033379">
    <property type="entry name" value="Acid_Pase_AS"/>
</dbReference>
<evidence type="ECO:0000313" key="4">
    <source>
        <dbReference type="EMBL" id="CAD7084868.1"/>
    </source>
</evidence>
<dbReference type="Pfam" id="PF00328">
    <property type="entry name" value="His_Phos_2"/>
    <property type="match status" value="1"/>
</dbReference>
<dbReference type="InterPro" id="IPR029033">
    <property type="entry name" value="His_PPase_superfam"/>
</dbReference>
<protein>
    <recommendedName>
        <fullName evidence="6">Acid phosphatase</fullName>
    </recommendedName>
</protein>
<dbReference type="Gene3D" id="3.40.50.1240">
    <property type="entry name" value="Phosphoglycerate mutase-like"/>
    <property type="match status" value="1"/>
</dbReference>
<dbReference type="AlphaFoldDB" id="A0A7R8UQN6"/>
<evidence type="ECO:0000256" key="3">
    <source>
        <dbReference type="SAM" id="SignalP"/>
    </source>
</evidence>
<evidence type="ECO:0000256" key="2">
    <source>
        <dbReference type="ARBA" id="ARBA00005375"/>
    </source>
</evidence>
<dbReference type="InterPro" id="IPR050645">
    <property type="entry name" value="Histidine_acid_phosphatase"/>
</dbReference>
<gene>
    <name evidence="4" type="ORF">HERILL_LOCUS7742</name>
</gene>
<evidence type="ECO:0008006" key="6">
    <source>
        <dbReference type="Google" id="ProtNLM"/>
    </source>
</evidence>
<keyword evidence="5" id="KW-1185">Reference proteome</keyword>
<accession>A0A7R8UQN6</accession>
<comment type="catalytic activity">
    <reaction evidence="1">
        <text>a phosphate monoester + H2O = an alcohol + phosphate</text>
        <dbReference type="Rhea" id="RHEA:15017"/>
        <dbReference type="ChEBI" id="CHEBI:15377"/>
        <dbReference type="ChEBI" id="CHEBI:30879"/>
        <dbReference type="ChEBI" id="CHEBI:43474"/>
        <dbReference type="ChEBI" id="CHEBI:67140"/>
        <dbReference type="EC" id="3.1.3.2"/>
    </reaction>
</comment>
<dbReference type="PROSITE" id="PS00616">
    <property type="entry name" value="HIS_ACID_PHOSPHAT_1"/>
    <property type="match status" value="1"/>
</dbReference>
<dbReference type="PANTHER" id="PTHR11567">
    <property type="entry name" value="ACID PHOSPHATASE-RELATED"/>
    <property type="match status" value="1"/>
</dbReference>
<dbReference type="EMBL" id="LR899011">
    <property type="protein sequence ID" value="CAD7084868.1"/>
    <property type="molecule type" value="Genomic_DNA"/>
</dbReference>
<dbReference type="GO" id="GO:0003993">
    <property type="term" value="F:acid phosphatase activity"/>
    <property type="evidence" value="ECO:0007669"/>
    <property type="project" value="UniProtKB-EC"/>
</dbReference>
<dbReference type="InParanoid" id="A0A7R8UQN6"/>
<dbReference type="OrthoDB" id="7753028at2759"/>
<dbReference type="PANTHER" id="PTHR11567:SF171">
    <property type="entry name" value="ACID PHOSPHATASE FAMILY"/>
    <property type="match status" value="1"/>
</dbReference>
<sequence>MGLTIFASRNLIVFGILILSGVNRISATFLPGCSQCGAGESTLKAVSMLFRHGDRSPALTYPLDPYHDYPWPGGYGALSQRGSRELYGSGLIKSTRYSSLFSTNCDADATCTLDLNKILVLSSAIQRCVDSVENFLNGFTRVQWPSSLINVIPQAQDEMLAVPGKSCPLYENIITTGPSLDAPEFKAIIDFESTEGQEFLAYLQNNTGFPIGSSAVLMGIEDVLLIEKDNNLELPAWTDSVFEQYLVPLTSIIFDLWGSSQYMKIRSSTLFKDMTDRLDNLIAESDEQNILLYSAHDATVGGMLHFLGIRDQTVARPSYGASLNLELHESSDIEDDFEVKLVYFKTYDDQNPIEVNIPNCQAPCPYKQFKWNIQPNLINDYDSACSQ</sequence>
<feature type="chain" id="PRO_5031564586" description="Acid phosphatase" evidence="3">
    <location>
        <begin position="28"/>
        <end position="387"/>
    </location>
</feature>
<dbReference type="InterPro" id="IPR000560">
    <property type="entry name" value="His_Pase_clade-2"/>
</dbReference>
<name>A0A7R8UQN6_HERIL</name>
<evidence type="ECO:0000313" key="5">
    <source>
        <dbReference type="Proteomes" id="UP000594454"/>
    </source>
</evidence>
<evidence type="ECO:0000256" key="1">
    <source>
        <dbReference type="ARBA" id="ARBA00000032"/>
    </source>
</evidence>
<dbReference type="SUPFAM" id="SSF53254">
    <property type="entry name" value="Phosphoglycerate mutase-like"/>
    <property type="match status" value="1"/>
</dbReference>
<comment type="similarity">
    <text evidence="2">Belongs to the histidine acid phosphatase family.</text>
</comment>